<reference evidence="2 3" key="1">
    <citation type="submission" date="2017-07" db="EMBL/GenBank/DDBJ databases">
        <title>Mechanisms for carbon and nitrogen cycling indicate functional differentiation within the Candidate Phyla Radiation.</title>
        <authorList>
            <person name="Danczak R.E."/>
            <person name="Johnston M.D."/>
            <person name="Kenah C."/>
            <person name="Slattery M."/>
            <person name="Wrighton K.C."/>
            <person name="Wilkins M.J."/>
        </authorList>
    </citation>
    <scope>NUCLEOTIDE SEQUENCE [LARGE SCALE GENOMIC DNA]</scope>
    <source>
        <strain evidence="2">Licking1014_85</strain>
    </source>
</reference>
<proteinExistence type="predicted"/>
<feature type="transmembrane region" description="Helical" evidence="1">
    <location>
        <begin position="75"/>
        <end position="96"/>
    </location>
</feature>
<dbReference type="AlphaFoldDB" id="A0A554LM23"/>
<evidence type="ECO:0000256" key="1">
    <source>
        <dbReference type="SAM" id="Phobius"/>
    </source>
</evidence>
<gene>
    <name evidence="2" type="ORF">CEN91_63</name>
</gene>
<name>A0A554LM23_9BACT</name>
<keyword evidence="1" id="KW-0812">Transmembrane</keyword>
<protein>
    <submittedName>
        <fullName evidence="2">Uncharacterized protein</fullName>
    </submittedName>
</protein>
<feature type="transmembrane region" description="Helical" evidence="1">
    <location>
        <begin position="36"/>
        <end position="55"/>
    </location>
</feature>
<accession>A0A554LM23</accession>
<evidence type="ECO:0000313" key="3">
    <source>
        <dbReference type="Proteomes" id="UP000315589"/>
    </source>
</evidence>
<feature type="transmembrane region" description="Helical" evidence="1">
    <location>
        <begin position="7"/>
        <end position="24"/>
    </location>
</feature>
<comment type="caution">
    <text evidence="2">The sequence shown here is derived from an EMBL/GenBank/DDBJ whole genome shotgun (WGS) entry which is preliminary data.</text>
</comment>
<dbReference type="EMBL" id="VMGI01000006">
    <property type="protein sequence ID" value="TSC93940.1"/>
    <property type="molecule type" value="Genomic_DNA"/>
</dbReference>
<dbReference type="Proteomes" id="UP000315589">
    <property type="component" value="Unassembled WGS sequence"/>
</dbReference>
<evidence type="ECO:0000313" key="2">
    <source>
        <dbReference type="EMBL" id="TSC93940.1"/>
    </source>
</evidence>
<sequence length="497" mass="56935">MIKSKKIILLVILALFVWFLRPFFHSFAMIGYVSPLRLILVLVVLFILFSIYKQIFPLKMIQKGLANYAVPTKPVSWRGISFLSVVLILILFLLSFENAIRYRIIANQTDYASRQSLPEISPLRLVPKPVAQRFASDSFQNPQEHLGDSQIVLINDKLTRVFPRLPDGIILFLTKKLNGFVTVNIDTLEKQVKIEDQKFTYSEGIGILDNIYFQLLKKKYFITYSNEPIYLKNAKEEWITVVPYINYRGFPFRVPYWGGVMIVASNGEIINLTPEQAQELNYLEGNRIYPKELSKIYAESYAYKGGLINYWFLHKNQTEIVSLPTDETVIHQATKEGLKQILVAEPFGRSYGIYKIFIFDATTGKREIIEYDQNSQLTGPVSAADYIKKAFPTYDWTYFQLSEPRPITMNNNLYWLLSVIPSDSAGIASTVFFDAKTNNVIKADNEAQINEFLSTQKISSTPQAQNSSANSLNSADQINQIINNLQSQLDELKKLVK</sequence>
<keyword evidence="1" id="KW-1133">Transmembrane helix</keyword>
<organism evidence="2 3">
    <name type="scientific">Candidatus Berkelbacteria bacterium Licking1014_85</name>
    <dbReference type="NCBI Taxonomy" id="2017148"/>
    <lineage>
        <taxon>Bacteria</taxon>
        <taxon>Candidatus Berkelbacteria</taxon>
    </lineage>
</organism>
<keyword evidence="1" id="KW-0472">Membrane</keyword>